<dbReference type="Pfam" id="PF00005">
    <property type="entry name" value="ABC_tran"/>
    <property type="match status" value="1"/>
</dbReference>
<protein>
    <submittedName>
        <fullName evidence="7">ABC transporter ATP-binding protein</fullName>
    </submittedName>
</protein>
<organism evidence="7 8">
    <name type="scientific">Streptomyces albospinus</name>
    <dbReference type="NCBI Taxonomy" id="285515"/>
    <lineage>
        <taxon>Bacteria</taxon>
        <taxon>Bacillati</taxon>
        <taxon>Actinomycetota</taxon>
        <taxon>Actinomycetes</taxon>
        <taxon>Kitasatosporales</taxon>
        <taxon>Streptomycetaceae</taxon>
        <taxon>Streptomyces</taxon>
    </lineage>
</organism>
<feature type="compositionally biased region" description="Gly residues" evidence="5">
    <location>
        <begin position="340"/>
        <end position="355"/>
    </location>
</feature>
<gene>
    <name evidence="7" type="ORF">GCM10010211_04140</name>
</gene>
<keyword evidence="3" id="KW-0547">Nucleotide-binding</keyword>
<keyword evidence="8" id="KW-1185">Reference proteome</keyword>
<dbReference type="InterPro" id="IPR003439">
    <property type="entry name" value="ABC_transporter-like_ATP-bd"/>
</dbReference>
<comment type="caution">
    <text evidence="7">The sequence shown here is derived from an EMBL/GenBank/DDBJ whole genome shotgun (WGS) entry which is preliminary data.</text>
</comment>
<evidence type="ECO:0000313" key="8">
    <source>
        <dbReference type="Proteomes" id="UP000654471"/>
    </source>
</evidence>
<feature type="region of interest" description="Disordered" evidence="5">
    <location>
        <begin position="301"/>
        <end position="388"/>
    </location>
</feature>
<comment type="similarity">
    <text evidence="1">Belongs to the ABC transporter superfamily.</text>
</comment>
<dbReference type="PANTHER" id="PTHR43335:SF4">
    <property type="entry name" value="ABC TRANSPORTER, ATP-BINDING PROTEIN"/>
    <property type="match status" value="1"/>
</dbReference>
<dbReference type="SUPFAM" id="SSF52540">
    <property type="entry name" value="P-loop containing nucleoside triphosphate hydrolases"/>
    <property type="match status" value="1"/>
</dbReference>
<keyword evidence="2" id="KW-0813">Transport</keyword>
<evidence type="ECO:0000256" key="3">
    <source>
        <dbReference type="ARBA" id="ARBA00022741"/>
    </source>
</evidence>
<dbReference type="EMBL" id="BMRP01000001">
    <property type="protein sequence ID" value="GGU43863.1"/>
    <property type="molecule type" value="Genomic_DNA"/>
</dbReference>
<dbReference type="Proteomes" id="UP000654471">
    <property type="component" value="Unassembled WGS sequence"/>
</dbReference>
<dbReference type="InterPro" id="IPR003593">
    <property type="entry name" value="AAA+_ATPase"/>
</dbReference>
<reference evidence="8" key="1">
    <citation type="journal article" date="2019" name="Int. J. Syst. Evol. Microbiol.">
        <title>The Global Catalogue of Microorganisms (GCM) 10K type strain sequencing project: providing services to taxonomists for standard genome sequencing and annotation.</title>
        <authorList>
            <consortium name="The Broad Institute Genomics Platform"/>
            <consortium name="The Broad Institute Genome Sequencing Center for Infectious Disease"/>
            <person name="Wu L."/>
            <person name="Ma J."/>
        </authorList>
    </citation>
    <scope>NUCLEOTIDE SEQUENCE [LARGE SCALE GENOMIC DNA]</scope>
    <source>
        <strain evidence="8">JCM 3399</strain>
    </source>
</reference>
<dbReference type="PANTHER" id="PTHR43335">
    <property type="entry name" value="ABC TRANSPORTER, ATP-BINDING PROTEIN"/>
    <property type="match status" value="1"/>
</dbReference>
<feature type="domain" description="ABC transporter" evidence="6">
    <location>
        <begin position="5"/>
        <end position="230"/>
    </location>
</feature>
<sequence length="388" mass="41457">MLYMIEVQGLTKHYGDKVAVDHLTFTVRPGIVTGFLGPNGAGKSTTMRMMLDLDNPTAGSVRIDGKHYRQLKDPLTYVGALLDAKAMHGGRSAANHLLCLAQSNGIPRSRVDMVLDTVGLTAVARKRSKGFSLGMGQRLGIAAALLGNPRILMFDEPVNGLDPEGIHWIRHLMKNLAAQGRTVFVSSHLMSEMALTADHLVVIGQGRLLADTSMPEFIRQNSRSYVRVRSPERQRLLDVLHREGIPAVAARDGSLEIDRVPARRLGELAAAHQLVLHELSPQQASLEEAFMQLTAGSVEYHAHDGEPAGPRAGQPRRPPVPQGAFSGGPQPGGPQWAGPQWGGPQPGGPQRGGPRPGGPPPGGPQPGGPQPGGPQSGGWGAEWQKRRS</sequence>
<dbReference type="PROSITE" id="PS50893">
    <property type="entry name" value="ABC_TRANSPORTER_2"/>
    <property type="match status" value="1"/>
</dbReference>
<dbReference type="SMART" id="SM00382">
    <property type="entry name" value="AAA"/>
    <property type="match status" value="1"/>
</dbReference>
<dbReference type="InterPro" id="IPR027417">
    <property type="entry name" value="P-loop_NTPase"/>
</dbReference>
<dbReference type="Gene3D" id="3.40.50.300">
    <property type="entry name" value="P-loop containing nucleotide triphosphate hydrolases"/>
    <property type="match status" value="1"/>
</dbReference>
<accession>A0ABQ2ULM6</accession>
<dbReference type="GO" id="GO:0005524">
    <property type="term" value="F:ATP binding"/>
    <property type="evidence" value="ECO:0007669"/>
    <property type="project" value="UniProtKB-KW"/>
</dbReference>
<feature type="compositionally biased region" description="Pro residues" evidence="5">
    <location>
        <begin position="356"/>
        <end position="372"/>
    </location>
</feature>
<evidence type="ECO:0000313" key="7">
    <source>
        <dbReference type="EMBL" id="GGU43863.1"/>
    </source>
</evidence>
<proteinExistence type="inferred from homology"/>
<evidence type="ECO:0000256" key="1">
    <source>
        <dbReference type="ARBA" id="ARBA00005417"/>
    </source>
</evidence>
<evidence type="ECO:0000259" key="6">
    <source>
        <dbReference type="PROSITE" id="PS50893"/>
    </source>
</evidence>
<name>A0ABQ2ULM6_9ACTN</name>
<keyword evidence="4 7" id="KW-0067">ATP-binding</keyword>
<evidence type="ECO:0000256" key="5">
    <source>
        <dbReference type="SAM" id="MobiDB-lite"/>
    </source>
</evidence>
<evidence type="ECO:0000256" key="2">
    <source>
        <dbReference type="ARBA" id="ARBA00022448"/>
    </source>
</evidence>
<evidence type="ECO:0000256" key="4">
    <source>
        <dbReference type="ARBA" id="ARBA00022840"/>
    </source>
</evidence>